<dbReference type="AlphaFoldDB" id="A0A4Y2WIT8"/>
<evidence type="ECO:0000313" key="2">
    <source>
        <dbReference type="Proteomes" id="UP000499080"/>
    </source>
</evidence>
<organism evidence="1 2">
    <name type="scientific">Araneus ventricosus</name>
    <name type="common">Orbweaver spider</name>
    <name type="synonym">Epeira ventricosa</name>
    <dbReference type="NCBI Taxonomy" id="182803"/>
    <lineage>
        <taxon>Eukaryota</taxon>
        <taxon>Metazoa</taxon>
        <taxon>Ecdysozoa</taxon>
        <taxon>Arthropoda</taxon>
        <taxon>Chelicerata</taxon>
        <taxon>Arachnida</taxon>
        <taxon>Araneae</taxon>
        <taxon>Araneomorphae</taxon>
        <taxon>Entelegynae</taxon>
        <taxon>Araneoidea</taxon>
        <taxon>Araneidae</taxon>
        <taxon>Araneus</taxon>
    </lineage>
</organism>
<dbReference type="Proteomes" id="UP000499080">
    <property type="component" value="Unassembled WGS sequence"/>
</dbReference>
<gene>
    <name evidence="1" type="ORF">AVEN_125847_1</name>
</gene>
<keyword evidence="2" id="KW-1185">Reference proteome</keyword>
<name>A0A4Y2WIT8_ARAVE</name>
<accession>A0A4Y2WIT8</accession>
<proteinExistence type="predicted"/>
<protein>
    <submittedName>
        <fullName evidence="1">Uncharacterized protein</fullName>
    </submittedName>
</protein>
<reference evidence="1 2" key="1">
    <citation type="journal article" date="2019" name="Sci. Rep.">
        <title>Orb-weaving spider Araneus ventricosus genome elucidates the spidroin gene catalogue.</title>
        <authorList>
            <person name="Kono N."/>
            <person name="Nakamura H."/>
            <person name="Ohtoshi R."/>
            <person name="Moran D.A.P."/>
            <person name="Shinohara A."/>
            <person name="Yoshida Y."/>
            <person name="Fujiwara M."/>
            <person name="Mori M."/>
            <person name="Tomita M."/>
            <person name="Arakawa K."/>
        </authorList>
    </citation>
    <scope>NUCLEOTIDE SEQUENCE [LARGE SCALE GENOMIC DNA]</scope>
</reference>
<evidence type="ECO:0000313" key="1">
    <source>
        <dbReference type="EMBL" id="GBO36931.1"/>
    </source>
</evidence>
<sequence>MGRPQILTGTIFPFSLDSQALAKLSQVIYGNSVYPGRGPQPTEPFSFSLDSQALAKLLSPVILSTGKYTILGKRPPNLLEPHFPYFLSDLQVLG</sequence>
<comment type="caution">
    <text evidence="1">The sequence shown here is derived from an EMBL/GenBank/DDBJ whole genome shotgun (WGS) entry which is preliminary data.</text>
</comment>
<dbReference type="EMBL" id="BGPR01061207">
    <property type="protein sequence ID" value="GBO36931.1"/>
    <property type="molecule type" value="Genomic_DNA"/>
</dbReference>